<dbReference type="PANTHER" id="PTHR22997">
    <property type="entry name" value="PIH1 DOMAIN-CONTAINING PROTEIN 1"/>
    <property type="match status" value="1"/>
</dbReference>
<dbReference type="AlphaFoldDB" id="A0A1W0X845"/>
<dbReference type="InterPro" id="IPR012981">
    <property type="entry name" value="PIH1_N"/>
</dbReference>
<evidence type="ECO:0000256" key="1">
    <source>
        <dbReference type="ARBA" id="ARBA00008511"/>
    </source>
</evidence>
<evidence type="ECO:0000313" key="7">
    <source>
        <dbReference type="EMBL" id="OQV23441.1"/>
    </source>
</evidence>
<name>A0A1W0X845_HYPEX</name>
<feature type="domain" description="PIH1 N-terminal" evidence="5">
    <location>
        <begin position="62"/>
        <end position="136"/>
    </location>
</feature>
<comment type="similarity">
    <text evidence="1">Belongs to the PIH1 family.</text>
</comment>
<evidence type="ECO:0000256" key="4">
    <source>
        <dbReference type="SAM" id="MobiDB-lite"/>
    </source>
</evidence>
<feature type="region of interest" description="Disordered" evidence="4">
    <location>
        <begin position="1"/>
        <end position="24"/>
    </location>
</feature>
<dbReference type="EMBL" id="MTYJ01000011">
    <property type="protein sequence ID" value="OQV23441.1"/>
    <property type="molecule type" value="Genomic_DNA"/>
</dbReference>
<dbReference type="Proteomes" id="UP000192578">
    <property type="component" value="Unassembled WGS sequence"/>
</dbReference>
<dbReference type="Pfam" id="PF08190">
    <property type="entry name" value="PIH1"/>
    <property type="match status" value="1"/>
</dbReference>
<evidence type="ECO:0000259" key="5">
    <source>
        <dbReference type="Pfam" id="PF08190"/>
    </source>
</evidence>
<dbReference type="GO" id="GO:1990904">
    <property type="term" value="C:ribonucleoprotein complex"/>
    <property type="evidence" value="ECO:0007669"/>
    <property type="project" value="TreeGrafter"/>
</dbReference>
<comment type="function">
    <text evidence="3">Involved in the assembly of C/D box small nucleolar ribonucleoprotein (snoRNP) particles. Recruits the SWI/SNF complex to the core promoter of rRNA genes and enhances pre-rRNA transcription. Mediates interaction of TELO2 with the R2TP complex which is necessary for the stability of MTOR and SMG1. Positively regulates the assembly and activity of the mTORC1 complex.</text>
</comment>
<comment type="caution">
    <text evidence="7">The sequence shown here is derived from an EMBL/GenBank/DDBJ whole genome shotgun (WGS) entry which is preliminary data.</text>
</comment>
<protein>
    <recommendedName>
        <fullName evidence="2">PIH1 domain-containing protein 1</fullName>
    </recommendedName>
</protein>
<evidence type="ECO:0000256" key="2">
    <source>
        <dbReference type="ARBA" id="ARBA00040540"/>
    </source>
</evidence>
<organism evidence="7 8">
    <name type="scientific">Hypsibius exemplaris</name>
    <name type="common">Freshwater tardigrade</name>
    <dbReference type="NCBI Taxonomy" id="2072580"/>
    <lineage>
        <taxon>Eukaryota</taxon>
        <taxon>Metazoa</taxon>
        <taxon>Ecdysozoa</taxon>
        <taxon>Tardigrada</taxon>
        <taxon>Eutardigrada</taxon>
        <taxon>Parachela</taxon>
        <taxon>Hypsibioidea</taxon>
        <taxon>Hypsibiidae</taxon>
        <taxon>Hypsibius</taxon>
    </lineage>
</organism>
<dbReference type="OrthoDB" id="5135119at2759"/>
<evidence type="ECO:0000256" key="3">
    <source>
        <dbReference type="ARBA" id="ARBA00046233"/>
    </source>
</evidence>
<dbReference type="InterPro" id="IPR050734">
    <property type="entry name" value="PIH1/Kintoun_subfamily"/>
</dbReference>
<accession>A0A1W0X845</accession>
<evidence type="ECO:0000259" key="6">
    <source>
        <dbReference type="Pfam" id="PF18201"/>
    </source>
</evidence>
<dbReference type="PANTHER" id="PTHR22997:SF0">
    <property type="entry name" value="PIH1 DOMAIN-CONTAINING PROTEIN 1"/>
    <property type="match status" value="1"/>
</dbReference>
<keyword evidence="8" id="KW-1185">Reference proteome</keyword>
<feature type="domain" description="PIH1D1/2/3 CS-like" evidence="6">
    <location>
        <begin position="219"/>
        <end position="293"/>
    </location>
</feature>
<sequence>MSVDKSLLNLEKHKGPGDDNTLPTLKMPGITSDATADLEMLAEGLFTGKSAKELDDLNAKLTGYVNLVPEPGLCVKMKDKSGKKLFLNLCTSDRVPALPRDISEEELVAALQADDVSFKVPMSIGEPHNETDHAGESSFWSLALEGMEHKYGLAIDRNTTVILRGKKFYGTLMEQRVRTKPKLITELGSEDTPADRKPEDDPVQLYLIPELKLWLDPVEKSPRCLSAEIYLPNAKTKEQLNVFVSDNRLVLSSSLISPKNYRLDILFPSQIESEIVTSTFDAVTKLLTVSAPLKLKEN</sequence>
<dbReference type="InterPro" id="IPR041442">
    <property type="entry name" value="PIH1D1/2/3_CS-like"/>
</dbReference>
<evidence type="ECO:0000313" key="8">
    <source>
        <dbReference type="Proteomes" id="UP000192578"/>
    </source>
</evidence>
<dbReference type="GO" id="GO:0097255">
    <property type="term" value="C:R2TP complex"/>
    <property type="evidence" value="ECO:0007669"/>
    <property type="project" value="TreeGrafter"/>
</dbReference>
<dbReference type="GO" id="GO:0005737">
    <property type="term" value="C:cytoplasm"/>
    <property type="evidence" value="ECO:0007669"/>
    <property type="project" value="TreeGrafter"/>
</dbReference>
<dbReference type="GO" id="GO:0006364">
    <property type="term" value="P:rRNA processing"/>
    <property type="evidence" value="ECO:0007669"/>
    <property type="project" value="TreeGrafter"/>
</dbReference>
<reference evidence="8" key="1">
    <citation type="submission" date="2017-01" db="EMBL/GenBank/DDBJ databases">
        <title>Comparative genomics of anhydrobiosis in the tardigrade Hypsibius dujardini.</title>
        <authorList>
            <person name="Yoshida Y."/>
            <person name="Koutsovoulos G."/>
            <person name="Laetsch D."/>
            <person name="Stevens L."/>
            <person name="Kumar S."/>
            <person name="Horikawa D."/>
            <person name="Ishino K."/>
            <person name="Komine S."/>
            <person name="Tomita M."/>
            <person name="Blaxter M."/>
            <person name="Arakawa K."/>
        </authorList>
    </citation>
    <scope>NUCLEOTIDE SEQUENCE [LARGE SCALE GENOMIC DNA]</scope>
    <source>
        <strain evidence="8">Z151</strain>
    </source>
</reference>
<dbReference type="Pfam" id="PF18201">
    <property type="entry name" value="PIH1_CS"/>
    <property type="match status" value="1"/>
</dbReference>
<proteinExistence type="inferred from homology"/>
<gene>
    <name evidence="7" type="ORF">BV898_02563</name>
</gene>
<dbReference type="CDD" id="cd00298">
    <property type="entry name" value="ACD_sHsps_p23-like"/>
    <property type="match status" value="1"/>
</dbReference>
<dbReference type="GO" id="GO:0000492">
    <property type="term" value="P:box C/D snoRNP assembly"/>
    <property type="evidence" value="ECO:0007669"/>
    <property type="project" value="TreeGrafter"/>
</dbReference>